<gene>
    <name evidence="5" type="ORF">DFH08DRAFT_872076</name>
</gene>
<evidence type="ECO:0000313" key="5">
    <source>
        <dbReference type="EMBL" id="KAJ7343214.1"/>
    </source>
</evidence>
<evidence type="ECO:0000256" key="2">
    <source>
        <dbReference type="PIRSR" id="PIRSR638964-3"/>
    </source>
</evidence>
<feature type="active site" description="Proton donor" evidence="1">
    <location>
        <position position="291"/>
    </location>
</feature>
<feature type="chain" id="PRO_5041784459" description="Alpha-L-arabinofuranosidase" evidence="3">
    <location>
        <begin position="19"/>
        <end position="331"/>
    </location>
</feature>
<keyword evidence="3" id="KW-0858">Xylan degradation</keyword>
<dbReference type="GO" id="GO:0045490">
    <property type="term" value="P:pectin catabolic process"/>
    <property type="evidence" value="ECO:0007669"/>
    <property type="project" value="TreeGrafter"/>
</dbReference>
<proteinExistence type="inferred from homology"/>
<dbReference type="AlphaFoldDB" id="A0AAD6ZY10"/>
<comment type="caution">
    <text evidence="5">The sequence shown here is derived from an EMBL/GenBank/DDBJ whole genome shotgun (WGS) entry which is preliminary data.</text>
</comment>
<keyword evidence="3" id="KW-0119">Carbohydrate metabolism</keyword>
<dbReference type="PANTHER" id="PTHR39447:SF2">
    <property type="entry name" value="ALPHA-L-ARABINOFURANOSIDASE B"/>
    <property type="match status" value="1"/>
</dbReference>
<feature type="signal peptide" evidence="3">
    <location>
        <begin position="1"/>
        <end position="18"/>
    </location>
</feature>
<dbReference type="Gene3D" id="2.60.120.200">
    <property type="match status" value="1"/>
</dbReference>
<keyword evidence="3" id="KW-0326">Glycosidase</keyword>
<comment type="similarity">
    <text evidence="3">Belongs to the glycosyl hydrolase 54 family.</text>
</comment>
<feature type="disulfide bond" evidence="2">
    <location>
        <begin position="81"/>
        <end position="86"/>
    </location>
</feature>
<keyword evidence="3" id="KW-0732">Signal</keyword>
<keyword evidence="3" id="KW-0624">Polysaccharide degradation</keyword>
<evidence type="ECO:0000256" key="1">
    <source>
        <dbReference type="PIRSR" id="PIRSR638964-1"/>
    </source>
</evidence>
<dbReference type="Pfam" id="PF09206">
    <property type="entry name" value="ArabFuran-catal"/>
    <property type="match status" value="1"/>
</dbReference>
<feature type="domain" description="Alpha-L-arabinofuranosidase B catalytic" evidence="4">
    <location>
        <begin position="20"/>
        <end position="328"/>
    </location>
</feature>
<keyword evidence="2" id="KW-1015">Disulfide bond</keyword>
<sequence length="331" mass="33941">MFPSSLLILYLTVTLVAAGPCDIYASGNTPCVAAHSTTRALFDAYSGPLYRIKRASDNVTSTVSPLSAGGVANASAQDSFCASTTCAITTIFDQSGRSNHLTRAPPGTADPSGPDNLAPAYGAPVMLNGKKAYGVFIAPGTGYRNDATNGIAKGDAAEGIYAVFDGMHFNGGCCFDYGNAEPSVTDTHKGHMEAIYFGTDGGNKGAGKGPWVMADLEDGLFSGGNTTTNPSNPSITSRFVTAVVKGKPGHWAIRGGNAASSQLGTFYSGVRPSGYNPMKKEGAIILGIGGDNSDRGQGTFYEGVMTSGYPSDTTENKVQANIVAAGYAASS</sequence>
<accession>A0AAD6ZY10</accession>
<dbReference type="Proteomes" id="UP001218218">
    <property type="component" value="Unassembled WGS sequence"/>
</dbReference>
<dbReference type="EC" id="3.2.1.55" evidence="3"/>
<dbReference type="InterPro" id="IPR038964">
    <property type="entry name" value="ABFB"/>
</dbReference>
<dbReference type="InterPro" id="IPR013320">
    <property type="entry name" value="ConA-like_dom_sf"/>
</dbReference>
<dbReference type="InterPro" id="IPR015289">
    <property type="entry name" value="A-L-arabinofuranosidase_B_cat"/>
</dbReference>
<keyword evidence="6" id="KW-1185">Reference proteome</keyword>
<organism evidence="5 6">
    <name type="scientific">Mycena albidolilacea</name>
    <dbReference type="NCBI Taxonomy" id="1033008"/>
    <lineage>
        <taxon>Eukaryota</taxon>
        <taxon>Fungi</taxon>
        <taxon>Dikarya</taxon>
        <taxon>Basidiomycota</taxon>
        <taxon>Agaricomycotina</taxon>
        <taxon>Agaricomycetes</taxon>
        <taxon>Agaricomycetidae</taxon>
        <taxon>Agaricales</taxon>
        <taxon>Marasmiineae</taxon>
        <taxon>Mycenaceae</taxon>
        <taxon>Mycena</taxon>
    </lineage>
</organism>
<dbReference type="GO" id="GO:0045493">
    <property type="term" value="P:xylan catabolic process"/>
    <property type="evidence" value="ECO:0007669"/>
    <property type="project" value="UniProtKB-KW"/>
</dbReference>
<dbReference type="GO" id="GO:0046373">
    <property type="term" value="P:L-arabinose metabolic process"/>
    <property type="evidence" value="ECO:0007669"/>
    <property type="project" value="UniProtKB-UniRule"/>
</dbReference>
<reference evidence="5" key="1">
    <citation type="submission" date="2023-03" db="EMBL/GenBank/DDBJ databases">
        <title>Massive genome expansion in bonnet fungi (Mycena s.s.) driven by repeated elements and novel gene families across ecological guilds.</title>
        <authorList>
            <consortium name="Lawrence Berkeley National Laboratory"/>
            <person name="Harder C.B."/>
            <person name="Miyauchi S."/>
            <person name="Viragh M."/>
            <person name="Kuo A."/>
            <person name="Thoen E."/>
            <person name="Andreopoulos B."/>
            <person name="Lu D."/>
            <person name="Skrede I."/>
            <person name="Drula E."/>
            <person name="Henrissat B."/>
            <person name="Morin E."/>
            <person name="Kohler A."/>
            <person name="Barry K."/>
            <person name="LaButti K."/>
            <person name="Morin E."/>
            <person name="Salamov A."/>
            <person name="Lipzen A."/>
            <person name="Mereny Z."/>
            <person name="Hegedus B."/>
            <person name="Baldrian P."/>
            <person name="Stursova M."/>
            <person name="Weitz H."/>
            <person name="Taylor A."/>
            <person name="Grigoriev I.V."/>
            <person name="Nagy L.G."/>
            <person name="Martin F."/>
            <person name="Kauserud H."/>
        </authorList>
    </citation>
    <scope>NUCLEOTIDE SEQUENCE</scope>
    <source>
        <strain evidence="5">CBHHK002</strain>
    </source>
</reference>
<feature type="disulfide bond" evidence="2">
    <location>
        <begin position="173"/>
        <end position="174"/>
    </location>
</feature>
<keyword evidence="3" id="KW-0378">Hydrolase</keyword>
<dbReference type="SUPFAM" id="SSF49899">
    <property type="entry name" value="Concanavalin A-like lectins/glucanases"/>
    <property type="match status" value="1"/>
</dbReference>
<evidence type="ECO:0000256" key="3">
    <source>
        <dbReference type="RuleBase" id="RU367111"/>
    </source>
</evidence>
<comment type="subcellular location">
    <subcellularLocation>
        <location evidence="3">Secreted</location>
    </subcellularLocation>
</comment>
<comment type="pathway">
    <text evidence="3">Glycan metabolism; L-arabinan degradation.</text>
</comment>
<dbReference type="GO" id="GO:0005576">
    <property type="term" value="C:extracellular region"/>
    <property type="evidence" value="ECO:0007669"/>
    <property type="project" value="UniProtKB-SubCell"/>
</dbReference>
<evidence type="ECO:0000259" key="4">
    <source>
        <dbReference type="Pfam" id="PF09206"/>
    </source>
</evidence>
<name>A0AAD6ZY10_9AGAR</name>
<keyword evidence="3" id="KW-0964">Secreted</keyword>
<dbReference type="FunFam" id="2.60.120.200:FF:000131">
    <property type="entry name" value="Probable alpha-L-arabinofuranosidase B"/>
    <property type="match status" value="1"/>
</dbReference>
<dbReference type="GO" id="GO:0031222">
    <property type="term" value="P:arabinan catabolic process"/>
    <property type="evidence" value="ECO:0007669"/>
    <property type="project" value="UniProtKB-UniRule"/>
</dbReference>
<evidence type="ECO:0000313" key="6">
    <source>
        <dbReference type="Proteomes" id="UP001218218"/>
    </source>
</evidence>
<feature type="active site" description="Nucleophile" evidence="1">
    <location>
        <position position="217"/>
    </location>
</feature>
<dbReference type="GO" id="GO:0046556">
    <property type="term" value="F:alpha-L-arabinofuranosidase activity"/>
    <property type="evidence" value="ECO:0007669"/>
    <property type="project" value="UniProtKB-UniRule"/>
</dbReference>
<dbReference type="EMBL" id="JARIHO010000023">
    <property type="protein sequence ID" value="KAJ7343214.1"/>
    <property type="molecule type" value="Genomic_DNA"/>
</dbReference>
<dbReference type="PANTHER" id="PTHR39447">
    <property type="entry name" value="ALPHA-L-ARABINOFURANOSIDASE B"/>
    <property type="match status" value="1"/>
</dbReference>
<comment type="catalytic activity">
    <reaction evidence="3">
        <text>Hydrolysis of terminal non-reducing alpha-L-arabinofuranoside residues in alpha-L-arabinosides.</text>
        <dbReference type="EC" id="3.2.1.55"/>
    </reaction>
</comment>
<feature type="disulfide bond" evidence="2">
    <location>
        <begin position="21"/>
        <end position="31"/>
    </location>
</feature>
<protein>
    <recommendedName>
        <fullName evidence="3">Alpha-L-arabinofuranosidase</fullName>
        <ecNumber evidence="3">3.2.1.55</ecNumber>
    </recommendedName>
</protein>